<evidence type="ECO:0000259" key="1">
    <source>
        <dbReference type="PROSITE" id="PS51416"/>
    </source>
</evidence>
<dbReference type="Pfam" id="PF06701">
    <property type="entry name" value="MIB_HERC2"/>
    <property type="match status" value="1"/>
</dbReference>
<name>A0A9K3D4L0_9EUKA</name>
<dbReference type="InterPro" id="IPR010606">
    <property type="entry name" value="Mib_Herc2"/>
</dbReference>
<dbReference type="InterPro" id="IPR037252">
    <property type="entry name" value="Mib_Herc2_sf"/>
</dbReference>
<dbReference type="AlphaFoldDB" id="A0A9K3D4L0"/>
<dbReference type="SUPFAM" id="SSF159034">
    <property type="entry name" value="Mib/herc2 domain-like"/>
    <property type="match status" value="1"/>
</dbReference>
<evidence type="ECO:0000313" key="3">
    <source>
        <dbReference type="Proteomes" id="UP000265618"/>
    </source>
</evidence>
<reference evidence="2 3" key="1">
    <citation type="journal article" date="2018" name="PLoS ONE">
        <title>The draft genome of Kipferlia bialata reveals reductive genome evolution in fornicate parasites.</title>
        <authorList>
            <person name="Tanifuji G."/>
            <person name="Takabayashi S."/>
            <person name="Kume K."/>
            <person name="Takagi M."/>
            <person name="Nakayama T."/>
            <person name="Kamikawa R."/>
            <person name="Inagaki Y."/>
            <person name="Hashimoto T."/>
        </authorList>
    </citation>
    <scope>NUCLEOTIDE SEQUENCE [LARGE SCALE GENOMIC DNA]</scope>
    <source>
        <strain evidence="2">NY0173</strain>
    </source>
</reference>
<dbReference type="OrthoDB" id="2122982at2759"/>
<protein>
    <recommendedName>
        <fullName evidence="1">MIB/HERC2 domain-containing protein</fullName>
    </recommendedName>
</protein>
<dbReference type="EMBL" id="BDIP01004556">
    <property type="protein sequence ID" value="GIQ88959.1"/>
    <property type="molecule type" value="Genomic_DNA"/>
</dbReference>
<feature type="domain" description="MIB/HERC2" evidence="1">
    <location>
        <begin position="52"/>
        <end position="124"/>
    </location>
</feature>
<dbReference type="PROSITE" id="PS51416">
    <property type="entry name" value="MIB_HERC2"/>
    <property type="match status" value="1"/>
</dbReference>
<dbReference type="Gene3D" id="2.30.30.40">
    <property type="entry name" value="SH3 Domains"/>
    <property type="match status" value="1"/>
</dbReference>
<sequence>MGQGWPEGQSMGLWVKWDGGHRASYRCGMSALFDLVYIGESDEADYAHPLSHRVVCGDTLQTGARVRRGRDWKYGRQDGCKLGTLVGEDPILYQSVRVQWDEGDLHSYRAGADGKYDVAYVEAPPSIPEE</sequence>
<accession>A0A9K3D4L0</accession>
<comment type="caution">
    <text evidence="2">The sequence shown here is derived from an EMBL/GenBank/DDBJ whole genome shotgun (WGS) entry which is preliminary data.</text>
</comment>
<organism evidence="2 3">
    <name type="scientific">Kipferlia bialata</name>
    <dbReference type="NCBI Taxonomy" id="797122"/>
    <lineage>
        <taxon>Eukaryota</taxon>
        <taxon>Metamonada</taxon>
        <taxon>Carpediemonas-like organisms</taxon>
        <taxon>Kipferlia</taxon>
    </lineage>
</organism>
<proteinExistence type="predicted"/>
<dbReference type="GO" id="GO:0016567">
    <property type="term" value="P:protein ubiquitination"/>
    <property type="evidence" value="ECO:0007669"/>
    <property type="project" value="InterPro"/>
</dbReference>
<dbReference type="GO" id="GO:0004842">
    <property type="term" value="F:ubiquitin-protein transferase activity"/>
    <property type="evidence" value="ECO:0007669"/>
    <property type="project" value="InterPro"/>
</dbReference>
<dbReference type="Proteomes" id="UP000265618">
    <property type="component" value="Unassembled WGS sequence"/>
</dbReference>
<feature type="non-terminal residue" evidence="2">
    <location>
        <position position="1"/>
    </location>
</feature>
<gene>
    <name evidence="2" type="ORF">KIPB_011318</name>
</gene>
<keyword evidence="3" id="KW-1185">Reference proteome</keyword>
<dbReference type="GO" id="GO:0046872">
    <property type="term" value="F:metal ion binding"/>
    <property type="evidence" value="ECO:0007669"/>
    <property type="project" value="InterPro"/>
</dbReference>
<evidence type="ECO:0000313" key="2">
    <source>
        <dbReference type="EMBL" id="GIQ88959.1"/>
    </source>
</evidence>